<gene>
    <name evidence="7" type="ORF">LOTGIDRAFT_108526</name>
</gene>
<evidence type="ECO:0000313" key="7">
    <source>
        <dbReference type="EMBL" id="ESO84002.1"/>
    </source>
</evidence>
<feature type="transmembrane region" description="Helical" evidence="5">
    <location>
        <begin position="392"/>
        <end position="414"/>
    </location>
</feature>
<feature type="transmembrane region" description="Helical" evidence="5">
    <location>
        <begin position="456"/>
        <end position="475"/>
    </location>
</feature>
<feature type="transmembrane region" description="Helical" evidence="5">
    <location>
        <begin position="226"/>
        <end position="249"/>
    </location>
</feature>
<dbReference type="EMBL" id="KB203566">
    <property type="protein sequence ID" value="ESO84002.1"/>
    <property type="molecule type" value="Genomic_DNA"/>
</dbReference>
<accession>V3ZIG4</accession>
<dbReference type="InterPro" id="IPR036259">
    <property type="entry name" value="MFS_trans_sf"/>
</dbReference>
<feature type="transmembrane region" description="Helical" evidence="5">
    <location>
        <begin position="255"/>
        <end position="273"/>
    </location>
</feature>
<organism evidence="7 8">
    <name type="scientific">Lottia gigantea</name>
    <name type="common">Giant owl limpet</name>
    <dbReference type="NCBI Taxonomy" id="225164"/>
    <lineage>
        <taxon>Eukaryota</taxon>
        <taxon>Metazoa</taxon>
        <taxon>Spiralia</taxon>
        <taxon>Lophotrochozoa</taxon>
        <taxon>Mollusca</taxon>
        <taxon>Gastropoda</taxon>
        <taxon>Patellogastropoda</taxon>
        <taxon>Lottioidea</taxon>
        <taxon>Lottiidae</taxon>
        <taxon>Lottia</taxon>
    </lineage>
</organism>
<dbReference type="CTD" id="20230361"/>
<evidence type="ECO:0000256" key="4">
    <source>
        <dbReference type="ARBA" id="ARBA00023136"/>
    </source>
</evidence>
<feature type="transmembrane region" description="Helical" evidence="5">
    <location>
        <begin position="331"/>
        <end position="352"/>
    </location>
</feature>
<dbReference type="KEGG" id="lgi:LOTGIDRAFT_108526"/>
<evidence type="ECO:0000259" key="6">
    <source>
        <dbReference type="PROSITE" id="PS50850"/>
    </source>
</evidence>
<evidence type="ECO:0000256" key="1">
    <source>
        <dbReference type="ARBA" id="ARBA00004141"/>
    </source>
</evidence>
<feature type="transmembrane region" description="Helical" evidence="5">
    <location>
        <begin position="364"/>
        <end position="385"/>
    </location>
</feature>
<dbReference type="GeneID" id="20230361"/>
<dbReference type="RefSeq" id="XP_009065130.1">
    <property type="nucleotide sequence ID" value="XM_009066882.1"/>
</dbReference>
<feature type="transmembrane region" description="Helical" evidence="5">
    <location>
        <begin position="487"/>
        <end position="507"/>
    </location>
</feature>
<evidence type="ECO:0000256" key="2">
    <source>
        <dbReference type="ARBA" id="ARBA00022692"/>
    </source>
</evidence>
<dbReference type="Proteomes" id="UP000030746">
    <property type="component" value="Unassembled WGS sequence"/>
</dbReference>
<dbReference type="PROSITE" id="PS50850">
    <property type="entry name" value="MFS"/>
    <property type="match status" value="1"/>
</dbReference>
<dbReference type="InterPro" id="IPR020846">
    <property type="entry name" value="MFS_dom"/>
</dbReference>
<feature type="transmembrane region" description="Helical" evidence="5">
    <location>
        <begin position="420"/>
        <end position="444"/>
    </location>
</feature>
<dbReference type="GO" id="GO:0022857">
    <property type="term" value="F:transmembrane transporter activity"/>
    <property type="evidence" value="ECO:0007669"/>
    <property type="project" value="InterPro"/>
</dbReference>
<dbReference type="PANTHER" id="PTHR24064">
    <property type="entry name" value="SOLUTE CARRIER FAMILY 22 MEMBER"/>
    <property type="match status" value="1"/>
</dbReference>
<keyword evidence="3 5" id="KW-1133">Transmembrane helix</keyword>
<protein>
    <recommendedName>
        <fullName evidence="6">Major facilitator superfamily (MFS) profile domain-containing protein</fullName>
    </recommendedName>
</protein>
<evidence type="ECO:0000256" key="3">
    <source>
        <dbReference type="ARBA" id="ARBA00022989"/>
    </source>
</evidence>
<dbReference type="GO" id="GO:0016020">
    <property type="term" value="C:membrane"/>
    <property type="evidence" value="ECO:0007669"/>
    <property type="project" value="UniProtKB-SubCell"/>
</dbReference>
<dbReference type="CDD" id="cd17317">
    <property type="entry name" value="MFS_SLC22"/>
    <property type="match status" value="1"/>
</dbReference>
<name>V3ZIG4_LOTGI</name>
<dbReference type="PROSITE" id="PS00216">
    <property type="entry name" value="SUGAR_TRANSPORT_1"/>
    <property type="match status" value="1"/>
</dbReference>
<proteinExistence type="predicted"/>
<dbReference type="OrthoDB" id="10021984at2759"/>
<dbReference type="InterPro" id="IPR005829">
    <property type="entry name" value="Sugar_transporter_CS"/>
</dbReference>
<dbReference type="InterPro" id="IPR005828">
    <property type="entry name" value="MFS_sugar_transport-like"/>
</dbReference>
<keyword evidence="8" id="KW-1185">Reference proteome</keyword>
<evidence type="ECO:0000256" key="5">
    <source>
        <dbReference type="SAM" id="Phobius"/>
    </source>
</evidence>
<dbReference type="AlphaFoldDB" id="V3ZIG4"/>
<feature type="transmembrane region" description="Helical" evidence="5">
    <location>
        <begin position="171"/>
        <end position="194"/>
    </location>
</feature>
<dbReference type="HOGENOM" id="CLU_001265_33_4_1"/>
<reference evidence="7 8" key="1">
    <citation type="journal article" date="2013" name="Nature">
        <title>Insights into bilaterian evolution from three spiralian genomes.</title>
        <authorList>
            <person name="Simakov O."/>
            <person name="Marletaz F."/>
            <person name="Cho S.J."/>
            <person name="Edsinger-Gonzales E."/>
            <person name="Havlak P."/>
            <person name="Hellsten U."/>
            <person name="Kuo D.H."/>
            <person name="Larsson T."/>
            <person name="Lv J."/>
            <person name="Arendt D."/>
            <person name="Savage R."/>
            <person name="Osoegawa K."/>
            <person name="de Jong P."/>
            <person name="Grimwood J."/>
            <person name="Chapman J.A."/>
            <person name="Shapiro H."/>
            <person name="Aerts A."/>
            <person name="Otillar R.P."/>
            <person name="Terry A.Y."/>
            <person name="Boore J.L."/>
            <person name="Grigoriev I.V."/>
            <person name="Lindberg D.R."/>
            <person name="Seaver E.C."/>
            <person name="Weisblat D.A."/>
            <person name="Putnam N.H."/>
            <person name="Rokhsar D.S."/>
        </authorList>
    </citation>
    <scope>NUCLEOTIDE SEQUENCE [LARGE SCALE GENOMIC DNA]</scope>
</reference>
<sequence>MKYNEILMKLGDFGLYQKRLYFLTCLPALIIGLQPMLTIFILAIPSHRCQLPSEFLDTHYYPTNNVTQYYVNSTIPVDDGQWAECEQYDVGNSTMFKGMDVVNGNISRTKCNDWVYDTSTYHNTFVSEFNLVCDDTIYRSHANMLFMFGKMLGSLVFGIIADLFGRKKSFIISVLIDLFCSMTIAFSPSVWVFFILRMLVGAANSGIFISTFIIGLELVGKSKRAFAGIVIEFFWVGGLFILLVLAYLLRSWDDLLLATALPILPLVITFWFIPESTRWLVSKGRTKEAEKILRKAAKVNKVELPDELFDKDCLEKEPRVKIWEMFTSPVLVIRSFIIFSSWAVISMVYYGLNLNITNLSGNIHINFTISNIVEFLAYLSVFIFAERIGRKPILCMSMLVGGAACVLSIFPVLYGNSAHYWITNGLSMIGKFGASAGFGVIYMFSAELFPTVLRNSSVGLCSVSARIGSMIAPYISDILLKGELELALPLIVFGICSVVAGLLALLLPETMNRNLPDTIEDAKSFGR</sequence>
<evidence type="ECO:0000313" key="8">
    <source>
        <dbReference type="Proteomes" id="UP000030746"/>
    </source>
</evidence>
<dbReference type="OMA" id="IAYITRD"/>
<comment type="subcellular location">
    <subcellularLocation>
        <location evidence="1">Membrane</location>
        <topology evidence="1">Multi-pass membrane protein</topology>
    </subcellularLocation>
</comment>
<feature type="transmembrane region" description="Helical" evidence="5">
    <location>
        <begin position="20"/>
        <end position="44"/>
    </location>
</feature>
<feature type="transmembrane region" description="Helical" evidence="5">
    <location>
        <begin position="144"/>
        <end position="164"/>
    </location>
</feature>
<dbReference type="Gene3D" id="1.20.1250.20">
    <property type="entry name" value="MFS general substrate transporter like domains"/>
    <property type="match status" value="1"/>
</dbReference>
<feature type="transmembrane region" description="Helical" evidence="5">
    <location>
        <begin position="200"/>
        <end position="219"/>
    </location>
</feature>
<dbReference type="Pfam" id="PF00083">
    <property type="entry name" value="Sugar_tr"/>
    <property type="match status" value="1"/>
</dbReference>
<dbReference type="SUPFAM" id="SSF103473">
    <property type="entry name" value="MFS general substrate transporter"/>
    <property type="match status" value="1"/>
</dbReference>
<keyword evidence="2 5" id="KW-0812">Transmembrane</keyword>
<feature type="domain" description="Major facilitator superfamily (MFS) profile" evidence="6">
    <location>
        <begin position="86"/>
        <end position="512"/>
    </location>
</feature>
<keyword evidence="4 5" id="KW-0472">Membrane</keyword>